<dbReference type="AlphaFoldDB" id="A0AAD2CI37"/>
<dbReference type="EMBL" id="CAKOGP040000277">
    <property type="protein sequence ID" value="CAJ1933493.1"/>
    <property type="molecule type" value="Genomic_DNA"/>
</dbReference>
<organism evidence="2 3">
    <name type="scientific">Cylindrotheca closterium</name>
    <dbReference type="NCBI Taxonomy" id="2856"/>
    <lineage>
        <taxon>Eukaryota</taxon>
        <taxon>Sar</taxon>
        <taxon>Stramenopiles</taxon>
        <taxon>Ochrophyta</taxon>
        <taxon>Bacillariophyta</taxon>
        <taxon>Bacillariophyceae</taxon>
        <taxon>Bacillariophycidae</taxon>
        <taxon>Bacillariales</taxon>
        <taxon>Bacillariaceae</taxon>
        <taxon>Cylindrotheca</taxon>
    </lineage>
</organism>
<evidence type="ECO:0000313" key="2">
    <source>
        <dbReference type="EMBL" id="CAJ1933493.1"/>
    </source>
</evidence>
<name>A0AAD2CI37_9STRA</name>
<accession>A0AAD2CI37</accession>
<gene>
    <name evidence="2" type="ORF">CYCCA115_LOCUS3331</name>
</gene>
<keyword evidence="3" id="KW-1185">Reference proteome</keyword>
<feature type="compositionally biased region" description="Polar residues" evidence="1">
    <location>
        <begin position="64"/>
        <end position="74"/>
    </location>
</feature>
<evidence type="ECO:0000256" key="1">
    <source>
        <dbReference type="SAM" id="MobiDB-lite"/>
    </source>
</evidence>
<protein>
    <submittedName>
        <fullName evidence="2">Uncharacterized protein</fullName>
    </submittedName>
</protein>
<feature type="compositionally biased region" description="Gly residues" evidence="1">
    <location>
        <begin position="76"/>
        <end position="91"/>
    </location>
</feature>
<feature type="compositionally biased region" description="Low complexity" evidence="1">
    <location>
        <begin position="155"/>
        <end position="165"/>
    </location>
</feature>
<reference evidence="2" key="1">
    <citation type="submission" date="2023-08" db="EMBL/GenBank/DDBJ databases">
        <authorList>
            <person name="Audoor S."/>
            <person name="Bilcke G."/>
        </authorList>
    </citation>
    <scope>NUCLEOTIDE SEQUENCE</scope>
</reference>
<feature type="compositionally biased region" description="Low complexity" evidence="1">
    <location>
        <begin position="113"/>
        <end position="141"/>
    </location>
</feature>
<proteinExistence type="predicted"/>
<comment type="caution">
    <text evidence="2">The sequence shown here is derived from an EMBL/GenBank/DDBJ whole genome shotgun (WGS) entry which is preliminary data.</text>
</comment>
<dbReference type="Proteomes" id="UP001295423">
    <property type="component" value="Unassembled WGS sequence"/>
</dbReference>
<sequence length="281" mass="32539">MRTIRVKFGRESWHYFARSFPIDWQGDFINSRNDPANDNNIMWKDIVSWMTQNKRTVDRKKLMQESSQRQTRPGNRTGGRGLHQNRFGGGRGHGRPSNGYQPYPRPLNSPRYSQGNSQSFQRGGNSQQQNQGQFQPRNPNNGGRGRGFNGRRSGRSQSGRFQPGRNYHGRGQPQQQQNQNYYAESHYNQEAESFAAEGSVPEWNQDSKTECLMVECQVPSSTSIRNNIIKLKKISSGMINSTMNKKNIILKNRRRTNIFPMMRIRHFPFMKSIIDPKILLN</sequence>
<evidence type="ECO:0000313" key="3">
    <source>
        <dbReference type="Proteomes" id="UP001295423"/>
    </source>
</evidence>
<feature type="region of interest" description="Disordered" evidence="1">
    <location>
        <begin position="56"/>
        <end position="177"/>
    </location>
</feature>